<gene>
    <name evidence="2" type="ORF">HanXRQr2_Chr04g0175971</name>
</gene>
<name>A0A9K3J919_HELAN</name>
<dbReference type="EMBL" id="MNCJ02000319">
    <property type="protein sequence ID" value="KAF5810973.1"/>
    <property type="molecule type" value="Genomic_DNA"/>
</dbReference>
<sequence length="59" mass="6405">MQTFASTQGRSTKSARSTGKVTTNLPIEPSKSKIMENMMKLWRMYSSTSGAGVPCACMV</sequence>
<dbReference type="Gramene" id="mRNA:HanXRQr2_Chr04g0175971">
    <property type="protein sequence ID" value="CDS:HanXRQr2_Chr04g0175971.1"/>
    <property type="gene ID" value="HanXRQr2_Chr04g0175971"/>
</dbReference>
<reference evidence="2" key="2">
    <citation type="submission" date="2020-06" db="EMBL/GenBank/DDBJ databases">
        <title>Helianthus annuus Genome sequencing and assembly Release 2.</title>
        <authorList>
            <person name="Gouzy J."/>
            <person name="Langlade N."/>
            <person name="Munos S."/>
        </authorList>
    </citation>
    <scope>NUCLEOTIDE SEQUENCE</scope>
    <source>
        <tissue evidence="2">Leaves</tissue>
    </source>
</reference>
<reference evidence="2" key="1">
    <citation type="journal article" date="2017" name="Nature">
        <title>The sunflower genome provides insights into oil metabolism, flowering and Asterid evolution.</title>
        <authorList>
            <person name="Badouin H."/>
            <person name="Gouzy J."/>
            <person name="Grassa C.J."/>
            <person name="Murat F."/>
            <person name="Staton S.E."/>
            <person name="Cottret L."/>
            <person name="Lelandais-Briere C."/>
            <person name="Owens G.L."/>
            <person name="Carrere S."/>
            <person name="Mayjonade B."/>
            <person name="Legrand L."/>
            <person name="Gill N."/>
            <person name="Kane N.C."/>
            <person name="Bowers J.E."/>
            <person name="Hubner S."/>
            <person name="Bellec A."/>
            <person name="Berard A."/>
            <person name="Berges H."/>
            <person name="Blanchet N."/>
            <person name="Boniface M.C."/>
            <person name="Brunel D."/>
            <person name="Catrice O."/>
            <person name="Chaidir N."/>
            <person name="Claudel C."/>
            <person name="Donnadieu C."/>
            <person name="Faraut T."/>
            <person name="Fievet G."/>
            <person name="Helmstetter N."/>
            <person name="King M."/>
            <person name="Knapp S.J."/>
            <person name="Lai Z."/>
            <person name="Le Paslier M.C."/>
            <person name="Lippi Y."/>
            <person name="Lorenzon L."/>
            <person name="Mandel J.R."/>
            <person name="Marage G."/>
            <person name="Marchand G."/>
            <person name="Marquand E."/>
            <person name="Bret-Mestries E."/>
            <person name="Morien E."/>
            <person name="Nambeesan S."/>
            <person name="Nguyen T."/>
            <person name="Pegot-Espagnet P."/>
            <person name="Pouilly N."/>
            <person name="Raftis F."/>
            <person name="Sallet E."/>
            <person name="Schiex T."/>
            <person name="Thomas J."/>
            <person name="Vandecasteele C."/>
            <person name="Vares D."/>
            <person name="Vear F."/>
            <person name="Vautrin S."/>
            <person name="Crespi M."/>
            <person name="Mangin B."/>
            <person name="Burke J.M."/>
            <person name="Salse J."/>
            <person name="Munos S."/>
            <person name="Vincourt P."/>
            <person name="Rieseberg L.H."/>
            <person name="Langlade N.B."/>
        </authorList>
    </citation>
    <scope>NUCLEOTIDE SEQUENCE</scope>
    <source>
        <tissue evidence="2">Leaves</tissue>
    </source>
</reference>
<evidence type="ECO:0000313" key="3">
    <source>
        <dbReference type="Proteomes" id="UP000215914"/>
    </source>
</evidence>
<keyword evidence="3" id="KW-1185">Reference proteome</keyword>
<comment type="caution">
    <text evidence="2">The sequence shown here is derived from an EMBL/GenBank/DDBJ whole genome shotgun (WGS) entry which is preliminary data.</text>
</comment>
<accession>A0A9K3J919</accession>
<protein>
    <submittedName>
        <fullName evidence="2">Uncharacterized protein</fullName>
    </submittedName>
</protein>
<evidence type="ECO:0000313" key="2">
    <source>
        <dbReference type="EMBL" id="KAF5810973.1"/>
    </source>
</evidence>
<organism evidence="2 3">
    <name type="scientific">Helianthus annuus</name>
    <name type="common">Common sunflower</name>
    <dbReference type="NCBI Taxonomy" id="4232"/>
    <lineage>
        <taxon>Eukaryota</taxon>
        <taxon>Viridiplantae</taxon>
        <taxon>Streptophyta</taxon>
        <taxon>Embryophyta</taxon>
        <taxon>Tracheophyta</taxon>
        <taxon>Spermatophyta</taxon>
        <taxon>Magnoliopsida</taxon>
        <taxon>eudicotyledons</taxon>
        <taxon>Gunneridae</taxon>
        <taxon>Pentapetalae</taxon>
        <taxon>asterids</taxon>
        <taxon>campanulids</taxon>
        <taxon>Asterales</taxon>
        <taxon>Asteraceae</taxon>
        <taxon>Asteroideae</taxon>
        <taxon>Heliantheae alliance</taxon>
        <taxon>Heliantheae</taxon>
        <taxon>Helianthus</taxon>
    </lineage>
</organism>
<proteinExistence type="predicted"/>
<dbReference type="AlphaFoldDB" id="A0A9K3J919"/>
<evidence type="ECO:0000256" key="1">
    <source>
        <dbReference type="SAM" id="MobiDB-lite"/>
    </source>
</evidence>
<feature type="region of interest" description="Disordered" evidence="1">
    <location>
        <begin position="1"/>
        <end position="29"/>
    </location>
</feature>
<dbReference type="Proteomes" id="UP000215914">
    <property type="component" value="Unassembled WGS sequence"/>
</dbReference>
<feature type="compositionally biased region" description="Polar residues" evidence="1">
    <location>
        <begin position="1"/>
        <end position="25"/>
    </location>
</feature>